<dbReference type="Proteomes" id="UP000323521">
    <property type="component" value="Chromosome"/>
</dbReference>
<dbReference type="PANTHER" id="PTHR30217">
    <property type="entry name" value="PEPTIDASE U32 FAMILY"/>
    <property type="match status" value="1"/>
</dbReference>
<feature type="domain" description="Peptidase U32 collagenase" evidence="1">
    <location>
        <begin position="395"/>
        <end position="513"/>
    </location>
</feature>
<dbReference type="Pfam" id="PF01136">
    <property type="entry name" value="Peptidase_U32"/>
    <property type="match status" value="2"/>
</dbReference>
<dbReference type="InterPro" id="IPR020988">
    <property type="entry name" value="Pept_U32_collagenase"/>
</dbReference>
<dbReference type="EMBL" id="CP017634">
    <property type="protein sequence ID" value="ATW23931.1"/>
    <property type="molecule type" value="Genomic_DNA"/>
</dbReference>
<reference evidence="2 3" key="1">
    <citation type="submission" date="2016-10" db="EMBL/GenBank/DDBJ databases">
        <title>Complete Genome Sequence of Peptococcaceae strain DCMF.</title>
        <authorList>
            <person name="Edwards R.J."/>
            <person name="Holland S.I."/>
            <person name="Deshpande N.P."/>
            <person name="Wong Y.K."/>
            <person name="Ertan H."/>
            <person name="Manefield M."/>
            <person name="Russell T.L."/>
            <person name="Lee M.J."/>
        </authorList>
    </citation>
    <scope>NUCLEOTIDE SEQUENCE [LARGE SCALE GENOMIC DNA]</scope>
    <source>
        <strain evidence="2 3">DCMF</strain>
    </source>
</reference>
<name>A0A3G1KN61_FORW1</name>
<dbReference type="PANTHER" id="PTHR30217:SF10">
    <property type="entry name" value="23S RRNA 5-HYDROXYCYTIDINE C2501 SYNTHASE"/>
    <property type="match status" value="1"/>
</dbReference>
<evidence type="ECO:0000313" key="3">
    <source>
        <dbReference type="Proteomes" id="UP000323521"/>
    </source>
</evidence>
<sequence length="845" mass="94685">MILRIPEILAPAGDFDALVAAVENGADAVYLGGKTFSARAFAGNFDDMEMEKAIKYAHLRSIRIYVTVNILIDNSEMKDVMNYLKRLYDWGVDAVIIQDLGLGFLLGRLLPELNVHGSTQMTVHNAEGAQFLSQMGMDRVVLAREVALDDVPSIKQETAMDLEIFGHGALCISYSGQCLMSSLIGGRSGNRGKCAQPCRMTYALVDEKGRFVGDQEMGNHLLSPRDLNTLELLPLICETGICSLKFEGRMKRPEYVATVIRIYRQALDRFKADPKAFQVFPEELHQLAQIFNRDFTQGHLLGNPGRDLMSYKRPNNRGVRLGRVEEVKEREQLALIKLDEEIRVGDGVEIWVTKGGRQGFFVDKIYHGGVQVKEAGKGETVFINIIGKPKVGDRVFKTHDIRLMDEARTSYLQPRKLIPLHMKISALEGRPIILKGWDDQGNEAAYTSPYLVEKAKKHAADEESVAQQLNRLGGTGFTTGALSFDLEEGMMLPASELNTARRYLVDHITKQRLEKYRYPTVSREEFDKKLKVWIGSRKTNQKGKVLNIAARVAGMEEARAALEAGADVIYLGGETFRSQGSCSLDQMQKMGEFSAQNGREIVCDLPNIFHEKERKQIYHLLDQAAQGKWSGLLVGNVGGISAAKNAGWGKKLYGDIGLNVFNDATIQYLSQNGMSRVTLSLELTFGQIEKLNPGAMEMECVVHGALPMMVSQYCAVGAVLGEKSRENSCTRPCLHRSFGLKDRMNYVFPLEMDQFCRMHAFNPQELCLIEHLDKFFQLGVHWIRIEAKRYRPEAVYQVINTYRRVKEAVLSHTVNQLDLNEMADALKKTSGAAGFTKGHYFRGVL</sequence>
<dbReference type="KEGG" id="fwa:DCMF_03175"/>
<keyword evidence="3" id="KW-1185">Reference proteome</keyword>
<protein>
    <recommendedName>
        <fullName evidence="1">Peptidase U32 collagenase domain-containing protein</fullName>
    </recommendedName>
</protein>
<dbReference type="InterPro" id="IPR051454">
    <property type="entry name" value="RNA/ubiquinone_mod_enzymes"/>
</dbReference>
<dbReference type="Pfam" id="PF12392">
    <property type="entry name" value="DUF3656"/>
    <property type="match status" value="1"/>
</dbReference>
<proteinExistence type="predicted"/>
<dbReference type="InterPro" id="IPR001539">
    <property type="entry name" value="Peptidase_U32"/>
</dbReference>
<dbReference type="PROSITE" id="PS01276">
    <property type="entry name" value="PEPTIDASE_U32"/>
    <property type="match status" value="1"/>
</dbReference>
<dbReference type="AlphaFoldDB" id="A0A3G1KN61"/>
<evidence type="ECO:0000313" key="2">
    <source>
        <dbReference type="EMBL" id="ATW23931.1"/>
    </source>
</evidence>
<accession>A0A3G1KN61</accession>
<gene>
    <name evidence="2" type="ORF">DCMF_03175</name>
</gene>
<organism evidence="2 3">
    <name type="scientific">Formimonas warabiya</name>
    <dbReference type="NCBI Taxonomy" id="1761012"/>
    <lineage>
        <taxon>Bacteria</taxon>
        <taxon>Bacillati</taxon>
        <taxon>Bacillota</taxon>
        <taxon>Clostridia</taxon>
        <taxon>Eubacteriales</taxon>
        <taxon>Peptococcaceae</taxon>
        <taxon>Candidatus Formimonas</taxon>
    </lineage>
</organism>
<evidence type="ECO:0000259" key="1">
    <source>
        <dbReference type="Pfam" id="PF12392"/>
    </source>
</evidence>